<organism evidence="1 2">
    <name type="scientific">Halocatena salina</name>
    <dbReference type="NCBI Taxonomy" id="2934340"/>
    <lineage>
        <taxon>Archaea</taxon>
        <taxon>Methanobacteriati</taxon>
        <taxon>Methanobacteriota</taxon>
        <taxon>Stenosarchaea group</taxon>
        <taxon>Halobacteria</taxon>
        <taxon>Halobacteriales</taxon>
        <taxon>Natronomonadaceae</taxon>
        <taxon>Halocatena</taxon>
    </lineage>
</organism>
<keyword evidence="2" id="KW-1185">Reference proteome</keyword>
<name>A0A8U0A5Q8_9EURY</name>
<dbReference type="KEGG" id="haad:MW046_13910"/>
<gene>
    <name evidence="1" type="ORF">MW046_13910</name>
</gene>
<dbReference type="EMBL" id="CP096020">
    <property type="protein sequence ID" value="UPM44521.1"/>
    <property type="molecule type" value="Genomic_DNA"/>
</dbReference>
<protein>
    <submittedName>
        <fullName evidence="1">Uncharacterized protein</fullName>
    </submittedName>
</protein>
<geneLocation type="plasmid" evidence="1 2">
    <name>unnamed1</name>
</geneLocation>
<accession>A0A8U0A5Q8</accession>
<evidence type="ECO:0000313" key="1">
    <source>
        <dbReference type="EMBL" id="UPM44521.1"/>
    </source>
</evidence>
<reference evidence="1" key="1">
    <citation type="submission" date="2022-04" db="EMBL/GenBank/DDBJ databases">
        <title>Halocatena sp. nov., isolated from a salt lake.</title>
        <authorList>
            <person name="Cui H.-L."/>
        </authorList>
    </citation>
    <scope>NUCLEOTIDE SEQUENCE</scope>
    <source>
        <strain evidence="1">AD-1</strain>
        <plasmid evidence="1">unnamed1</plasmid>
    </source>
</reference>
<dbReference type="AlphaFoldDB" id="A0A8U0A5Q8"/>
<proteinExistence type="predicted"/>
<evidence type="ECO:0000313" key="2">
    <source>
        <dbReference type="Proteomes" id="UP000831768"/>
    </source>
</evidence>
<dbReference type="RefSeq" id="WP_247995175.1">
    <property type="nucleotide sequence ID" value="NZ_CP096020.1"/>
</dbReference>
<dbReference type="Proteomes" id="UP000831768">
    <property type="component" value="Plasmid unnamed1"/>
</dbReference>
<keyword evidence="1" id="KW-0614">Plasmid</keyword>
<sequence length="83" mass="8875">MLASTFSTTFSITTGVLRAIGVYVSDYLARKQCNILPNSHLDNSVVAVSMLLIVGRAAWVSQPSVTHVATEASFGGATHRRSH</sequence>
<dbReference type="GeneID" id="71929163"/>